<evidence type="ECO:0000256" key="1">
    <source>
        <dbReference type="ARBA" id="ARBA00004141"/>
    </source>
</evidence>
<feature type="transmembrane region" description="Helical" evidence="8">
    <location>
        <begin position="149"/>
        <end position="172"/>
    </location>
</feature>
<dbReference type="Proteomes" id="UP000219356">
    <property type="component" value="Unassembled WGS sequence"/>
</dbReference>
<feature type="transmembrane region" description="Helical" evidence="8">
    <location>
        <begin position="122"/>
        <end position="142"/>
    </location>
</feature>
<feature type="transmembrane region" description="Helical" evidence="8">
    <location>
        <begin position="184"/>
        <end position="206"/>
    </location>
</feature>
<evidence type="ECO:0000256" key="3">
    <source>
        <dbReference type="ARBA" id="ARBA00022448"/>
    </source>
</evidence>
<evidence type="ECO:0000256" key="5">
    <source>
        <dbReference type="ARBA" id="ARBA00022692"/>
    </source>
</evidence>
<evidence type="ECO:0000256" key="7">
    <source>
        <dbReference type="ARBA" id="ARBA00023136"/>
    </source>
</evidence>
<feature type="transmembrane region" description="Helical" evidence="8">
    <location>
        <begin position="339"/>
        <end position="357"/>
    </location>
</feature>
<dbReference type="Pfam" id="PF03845">
    <property type="entry name" value="Spore_permease"/>
    <property type="match status" value="1"/>
</dbReference>
<reference evidence="10" key="1">
    <citation type="submission" date="2017-09" db="EMBL/GenBank/DDBJ databases">
        <authorList>
            <person name="Varghese N."/>
            <person name="Submissions S."/>
        </authorList>
    </citation>
    <scope>NUCLEOTIDE SEQUENCE [LARGE SCALE GENOMIC DNA]</scope>
    <source>
        <strain evidence="10">CGMCC 1.8913</strain>
    </source>
</reference>
<proteinExistence type="inferred from homology"/>
<dbReference type="NCBIfam" id="TIGR00912">
    <property type="entry name" value="2A0309"/>
    <property type="match status" value="1"/>
</dbReference>
<keyword evidence="7 8" id="KW-0472">Membrane</keyword>
<dbReference type="RefSeq" id="WP_097042463.1">
    <property type="nucleotide sequence ID" value="NZ_OBEK01000003.1"/>
</dbReference>
<feature type="transmembrane region" description="Helical" evidence="8">
    <location>
        <begin position="218"/>
        <end position="238"/>
    </location>
</feature>
<dbReference type="OrthoDB" id="2716906at2"/>
<gene>
    <name evidence="9" type="ORF">SAMN05421503_2422</name>
</gene>
<organism evidence="9 10">
    <name type="scientific">Terribacillus aidingensis</name>
    <dbReference type="NCBI Taxonomy" id="586416"/>
    <lineage>
        <taxon>Bacteria</taxon>
        <taxon>Bacillati</taxon>
        <taxon>Bacillota</taxon>
        <taxon>Bacilli</taxon>
        <taxon>Bacillales</taxon>
        <taxon>Bacillaceae</taxon>
        <taxon>Terribacillus</taxon>
    </lineage>
</organism>
<keyword evidence="6 8" id="KW-1133">Transmembrane helix</keyword>
<comment type="similarity">
    <text evidence="2">Belongs to the amino acid-polyamine-organocation (APC) superfamily. Spore germination protein (SGP) (TC 2.A.3.9) family.</text>
</comment>
<dbReference type="EMBL" id="OBEK01000003">
    <property type="protein sequence ID" value="SNZ14494.1"/>
    <property type="molecule type" value="Genomic_DNA"/>
</dbReference>
<evidence type="ECO:0000256" key="6">
    <source>
        <dbReference type="ARBA" id="ARBA00022989"/>
    </source>
</evidence>
<feature type="transmembrane region" description="Helical" evidence="8">
    <location>
        <begin position="306"/>
        <end position="324"/>
    </location>
</feature>
<evidence type="ECO:0000256" key="4">
    <source>
        <dbReference type="ARBA" id="ARBA00022544"/>
    </source>
</evidence>
<name>A0A285NYD0_9BACI</name>
<evidence type="ECO:0000256" key="2">
    <source>
        <dbReference type="ARBA" id="ARBA00007998"/>
    </source>
</evidence>
<evidence type="ECO:0000256" key="8">
    <source>
        <dbReference type="SAM" id="Phobius"/>
    </source>
</evidence>
<dbReference type="AlphaFoldDB" id="A0A285NYD0"/>
<feature type="transmembrane region" description="Helical" evidence="8">
    <location>
        <begin position="43"/>
        <end position="62"/>
    </location>
</feature>
<accession>A0A285NYD0</accession>
<evidence type="ECO:0000313" key="10">
    <source>
        <dbReference type="Proteomes" id="UP000219356"/>
    </source>
</evidence>
<protein>
    <submittedName>
        <fullName evidence="9">Spore germination protein (Amino acid permease)</fullName>
    </submittedName>
</protein>
<feature type="transmembrane region" description="Helical" evidence="8">
    <location>
        <begin position="83"/>
        <end position="102"/>
    </location>
</feature>
<keyword evidence="5 8" id="KW-0812">Transmembrane</keyword>
<dbReference type="PANTHER" id="PTHR34975:SF2">
    <property type="entry name" value="SPORE GERMINATION PROTEIN A2"/>
    <property type="match status" value="1"/>
</dbReference>
<sequence length="368" mass="41261">MANDSNKKITLSQMGYIYIQSQIGVDILNLPTVLHKAAGADGWITLIIGGLISIVFVLMVVHTIKCYPGEDLFGILNSSFGKYIGSIAGFSYYVYFLVVAIYLLTSYGELINQWLLPETPVWLLYILLLISALYTISGGLTLIAKVFTFFAVVLFFISSLFLFGLADAKLIYFQPMGQATLSGYIDGISVSIYSLSSFVLLFLFLPFTQGSHKQKRRVAIGANCIVALFYLYTVLISFSHFGSEQLQHIPQPILYMLRTADSPLITRIDIFVLTLWTVFAMTAFASYLYGAEKAFAKIPKAKKKIINVYSTSLLVLAVSVWGGLNEKNIRMIISFQDRITEYFTLVIPIILFLLSFLRRKDKQERASS</sequence>
<dbReference type="InterPro" id="IPR004761">
    <property type="entry name" value="Spore_GerAB"/>
</dbReference>
<keyword evidence="10" id="KW-1185">Reference proteome</keyword>
<comment type="subcellular location">
    <subcellularLocation>
        <location evidence="1">Membrane</location>
        <topology evidence="1">Multi-pass membrane protein</topology>
    </subcellularLocation>
</comment>
<evidence type="ECO:0000313" key="9">
    <source>
        <dbReference type="EMBL" id="SNZ14494.1"/>
    </source>
</evidence>
<keyword evidence="3" id="KW-0813">Transport</keyword>
<feature type="transmembrane region" description="Helical" evidence="8">
    <location>
        <begin position="264"/>
        <end position="285"/>
    </location>
</feature>
<dbReference type="GO" id="GO:0009847">
    <property type="term" value="P:spore germination"/>
    <property type="evidence" value="ECO:0007669"/>
    <property type="project" value="InterPro"/>
</dbReference>
<dbReference type="Gene3D" id="1.20.1740.10">
    <property type="entry name" value="Amino acid/polyamine transporter I"/>
    <property type="match status" value="1"/>
</dbReference>
<dbReference type="PANTHER" id="PTHR34975">
    <property type="entry name" value="SPORE GERMINATION PROTEIN A2"/>
    <property type="match status" value="1"/>
</dbReference>
<dbReference type="GO" id="GO:0016020">
    <property type="term" value="C:membrane"/>
    <property type="evidence" value="ECO:0007669"/>
    <property type="project" value="UniProtKB-SubCell"/>
</dbReference>
<keyword evidence="4" id="KW-0309">Germination</keyword>